<dbReference type="AlphaFoldDB" id="A0AAD7CGJ9"/>
<accession>A0AAD7CGJ9</accession>
<keyword evidence="3 5" id="KW-0067">ATP-binding</keyword>
<dbReference type="PANTHER" id="PTHR45644:SF56">
    <property type="entry name" value="AAA ATPASE, PUTATIVE (AFU_ORTHOLOGUE AFUA_2G12920)-RELATED"/>
    <property type="match status" value="1"/>
</dbReference>
<dbReference type="SUPFAM" id="SSF52540">
    <property type="entry name" value="P-loop containing nucleoside triphosphate hydrolases"/>
    <property type="match status" value="1"/>
</dbReference>
<dbReference type="GO" id="GO:0016887">
    <property type="term" value="F:ATP hydrolysis activity"/>
    <property type="evidence" value="ECO:0007669"/>
    <property type="project" value="InterPro"/>
</dbReference>
<evidence type="ECO:0000256" key="4">
    <source>
        <dbReference type="ARBA" id="ARBA00023128"/>
    </source>
</evidence>
<dbReference type="Gene3D" id="3.40.50.300">
    <property type="entry name" value="P-loop containing nucleotide triphosphate hydrolases"/>
    <property type="match status" value="1"/>
</dbReference>
<evidence type="ECO:0000256" key="1">
    <source>
        <dbReference type="ARBA" id="ARBA00004173"/>
    </source>
</evidence>
<evidence type="ECO:0000256" key="5">
    <source>
        <dbReference type="RuleBase" id="RU003651"/>
    </source>
</evidence>
<dbReference type="SMART" id="SM00382">
    <property type="entry name" value="AAA"/>
    <property type="match status" value="1"/>
</dbReference>
<feature type="domain" description="AAA+ ATPase" evidence="6">
    <location>
        <begin position="42"/>
        <end position="181"/>
    </location>
</feature>
<protein>
    <submittedName>
        <fullName evidence="7">P-loop containing nucleoside triphosphate hydrolase protein</fullName>
    </submittedName>
</protein>
<evidence type="ECO:0000256" key="3">
    <source>
        <dbReference type="ARBA" id="ARBA00022840"/>
    </source>
</evidence>
<dbReference type="EMBL" id="JARKIF010000002">
    <property type="protein sequence ID" value="KAJ7648074.1"/>
    <property type="molecule type" value="Genomic_DNA"/>
</dbReference>
<comment type="subcellular location">
    <subcellularLocation>
        <location evidence="1">Mitochondrion</location>
    </subcellularLocation>
</comment>
<dbReference type="InterPro" id="IPR027417">
    <property type="entry name" value="P-loop_NTPase"/>
</dbReference>
<evidence type="ECO:0000313" key="7">
    <source>
        <dbReference type="EMBL" id="KAJ7648074.1"/>
    </source>
</evidence>
<dbReference type="GO" id="GO:0005524">
    <property type="term" value="F:ATP binding"/>
    <property type="evidence" value="ECO:0007669"/>
    <property type="project" value="UniProtKB-KW"/>
</dbReference>
<dbReference type="PANTHER" id="PTHR45644">
    <property type="entry name" value="AAA ATPASE, PUTATIVE (AFU_ORTHOLOGUE AFUA_2G12920)-RELATED-RELATED"/>
    <property type="match status" value="1"/>
</dbReference>
<evidence type="ECO:0000259" key="6">
    <source>
        <dbReference type="SMART" id="SM00382"/>
    </source>
</evidence>
<dbReference type="Gene3D" id="1.10.8.60">
    <property type="match status" value="1"/>
</dbReference>
<dbReference type="InterPro" id="IPR051701">
    <property type="entry name" value="Mito_OM_Translocase_MSP1"/>
</dbReference>
<comment type="similarity">
    <text evidence="5">Belongs to the AAA ATPase family.</text>
</comment>
<dbReference type="Pfam" id="PF00004">
    <property type="entry name" value="AAA"/>
    <property type="match status" value="1"/>
</dbReference>
<dbReference type="InterPro" id="IPR003593">
    <property type="entry name" value="AAA+_ATPase"/>
</dbReference>
<comment type="caution">
    <text evidence="7">The sequence shown here is derived from an EMBL/GenBank/DDBJ whole genome shotgun (WGS) entry which is preliminary data.</text>
</comment>
<keyword evidence="4" id="KW-0496">Mitochondrion</keyword>
<dbReference type="PROSITE" id="PS00674">
    <property type="entry name" value="AAA"/>
    <property type="match status" value="1"/>
</dbReference>
<reference evidence="7" key="1">
    <citation type="submission" date="2023-03" db="EMBL/GenBank/DDBJ databases">
        <title>Massive genome expansion in bonnet fungi (Mycena s.s.) driven by repeated elements and novel gene families across ecological guilds.</title>
        <authorList>
            <consortium name="Lawrence Berkeley National Laboratory"/>
            <person name="Harder C.B."/>
            <person name="Miyauchi S."/>
            <person name="Viragh M."/>
            <person name="Kuo A."/>
            <person name="Thoen E."/>
            <person name="Andreopoulos B."/>
            <person name="Lu D."/>
            <person name="Skrede I."/>
            <person name="Drula E."/>
            <person name="Henrissat B."/>
            <person name="Morin E."/>
            <person name="Kohler A."/>
            <person name="Barry K."/>
            <person name="LaButti K."/>
            <person name="Morin E."/>
            <person name="Salamov A."/>
            <person name="Lipzen A."/>
            <person name="Mereny Z."/>
            <person name="Hegedus B."/>
            <person name="Baldrian P."/>
            <person name="Stursova M."/>
            <person name="Weitz H."/>
            <person name="Taylor A."/>
            <person name="Grigoriev I.V."/>
            <person name="Nagy L.G."/>
            <person name="Martin F."/>
            <person name="Kauserud H."/>
        </authorList>
    </citation>
    <scope>NUCLEOTIDE SEQUENCE</scope>
    <source>
        <strain evidence="7">9284</strain>
    </source>
</reference>
<name>A0AAD7CGJ9_9AGAR</name>
<gene>
    <name evidence="7" type="ORF">FB45DRAFT_733132</name>
</gene>
<keyword evidence="2 5" id="KW-0547">Nucleotide-binding</keyword>
<dbReference type="Proteomes" id="UP001221142">
    <property type="component" value="Unassembled WGS sequence"/>
</dbReference>
<evidence type="ECO:0000256" key="2">
    <source>
        <dbReference type="ARBA" id="ARBA00022741"/>
    </source>
</evidence>
<proteinExistence type="inferred from homology"/>
<dbReference type="GO" id="GO:0005741">
    <property type="term" value="C:mitochondrial outer membrane"/>
    <property type="evidence" value="ECO:0007669"/>
    <property type="project" value="TreeGrafter"/>
</dbReference>
<keyword evidence="7" id="KW-0378">Hydrolase</keyword>
<evidence type="ECO:0000313" key="8">
    <source>
        <dbReference type="Proteomes" id="UP001221142"/>
    </source>
</evidence>
<dbReference type="InterPro" id="IPR003960">
    <property type="entry name" value="ATPase_AAA_CS"/>
</dbReference>
<keyword evidence="8" id="KW-1185">Reference proteome</keyword>
<dbReference type="InterPro" id="IPR003959">
    <property type="entry name" value="ATPase_AAA_core"/>
</dbReference>
<organism evidence="7 8">
    <name type="scientific">Roridomyces roridus</name>
    <dbReference type="NCBI Taxonomy" id="1738132"/>
    <lineage>
        <taxon>Eukaryota</taxon>
        <taxon>Fungi</taxon>
        <taxon>Dikarya</taxon>
        <taxon>Basidiomycota</taxon>
        <taxon>Agaricomycotina</taxon>
        <taxon>Agaricomycetes</taxon>
        <taxon>Agaricomycetidae</taxon>
        <taxon>Agaricales</taxon>
        <taxon>Marasmiineae</taxon>
        <taxon>Mycenaceae</taxon>
        <taxon>Roridomyces</taxon>
    </lineage>
</organism>
<sequence>MITTTFDDLCGVPELIGTLRMAVSHPLLLPEAYSTGILTEESLGGVLLFGPPGTGKTMACRAVAKECGARMLQLQSSHLQEQYLGETEKMIAAAFRLARRLGPCVMFIDEIEGLFSKRDNNSKPWHRAMVTEFTQEMDGLSTARPNLKAGLIVIGATNRPQDLDSAVVRRLSRRILVDLPNTVQRKAIISRYLRGENVDPAINIDTLASDTTLFSGSDLRHLMLCAAMTSLREITPTTWRVQYGSDGVLIPSSEPLPARIIRPKHFDMALSQVSASSATNQSELEELRRWDKELFRSLRK</sequence>